<dbReference type="PANTHER" id="PTHR45527:SF1">
    <property type="entry name" value="FATTY ACID SYNTHASE"/>
    <property type="match status" value="1"/>
</dbReference>
<keyword evidence="7" id="KW-0045">Antibiotic biosynthesis</keyword>
<dbReference type="PROSITE" id="PS50075">
    <property type="entry name" value="CARRIER"/>
    <property type="match status" value="3"/>
</dbReference>
<dbReference type="Gene3D" id="3.30.300.30">
    <property type="match status" value="3"/>
</dbReference>
<dbReference type="GO" id="GO:0005737">
    <property type="term" value="C:cytoplasm"/>
    <property type="evidence" value="ECO:0007669"/>
    <property type="project" value="TreeGrafter"/>
</dbReference>
<evidence type="ECO:0000313" key="10">
    <source>
        <dbReference type="EMBL" id="AGN70513.1"/>
    </source>
</evidence>
<dbReference type="InterPro" id="IPR006162">
    <property type="entry name" value="Ppantetheine_attach_site"/>
</dbReference>
<dbReference type="PROSITE" id="PS00012">
    <property type="entry name" value="PHOSPHOPANTETHEINE"/>
    <property type="match status" value="2"/>
</dbReference>
<dbReference type="FunFam" id="2.30.38.10:FF:000001">
    <property type="entry name" value="Non-ribosomal peptide synthetase PvdI"/>
    <property type="match status" value="2"/>
</dbReference>
<feature type="domain" description="Carrier" evidence="9">
    <location>
        <begin position="3181"/>
        <end position="3255"/>
    </location>
</feature>
<dbReference type="FunFam" id="3.30.559.30:FF:000001">
    <property type="entry name" value="Non-ribosomal peptide synthetase"/>
    <property type="match status" value="1"/>
</dbReference>
<dbReference type="InterPro" id="IPR001242">
    <property type="entry name" value="Condensation_dom"/>
</dbReference>
<dbReference type="InterPro" id="IPR010071">
    <property type="entry name" value="AA_adenyl_dom"/>
</dbReference>
<reference evidence="10 11" key="1">
    <citation type="submission" date="2013-06" db="EMBL/GenBank/DDBJ databases">
        <title>Complete genome sequence of Paenibacillus mucilaginosus K02.</title>
        <authorList>
            <person name="Xiao B."/>
            <person name="Sun L."/>
            <person name="Xiao L."/>
            <person name="Lian B."/>
        </authorList>
    </citation>
    <scope>NUCLEOTIDE SEQUENCE [LARGE SCALE GENOMIC DNA]</scope>
    <source>
        <strain evidence="10 11">K02</strain>
    </source>
</reference>
<dbReference type="OrthoDB" id="9765680at2"/>
<dbReference type="Pfam" id="PF00550">
    <property type="entry name" value="PP-binding"/>
    <property type="match status" value="3"/>
</dbReference>
<dbReference type="RefSeq" id="WP_016362696.1">
    <property type="nucleotide sequence ID" value="NC_017672.3"/>
</dbReference>
<feature type="domain" description="Carrier" evidence="9">
    <location>
        <begin position="2093"/>
        <end position="2168"/>
    </location>
</feature>
<dbReference type="SUPFAM" id="SSF56801">
    <property type="entry name" value="Acetyl-CoA synthetase-like"/>
    <property type="match status" value="3"/>
</dbReference>
<comment type="similarity">
    <text evidence="2">Belongs to the ATP-dependent AMP-binding enzyme family.</text>
</comment>
<feature type="domain" description="Carrier" evidence="9">
    <location>
        <begin position="1014"/>
        <end position="1089"/>
    </location>
</feature>
<gene>
    <name evidence="10" type="ORF">B2K_39635</name>
</gene>
<dbReference type="HOGENOM" id="CLU_000022_0_15_9"/>
<keyword evidence="3" id="KW-0596">Phosphopantetheine</keyword>
<dbReference type="GO" id="GO:0016874">
    <property type="term" value="F:ligase activity"/>
    <property type="evidence" value="ECO:0007669"/>
    <property type="project" value="UniProtKB-KW"/>
</dbReference>
<dbReference type="SMART" id="SM00823">
    <property type="entry name" value="PKS_PP"/>
    <property type="match status" value="3"/>
</dbReference>
<dbReference type="NCBIfam" id="TIGR01720">
    <property type="entry name" value="NRPS-para261"/>
    <property type="match status" value="1"/>
</dbReference>
<dbReference type="InterPro" id="IPR009081">
    <property type="entry name" value="PP-bd_ACP"/>
</dbReference>
<dbReference type="GO" id="GO:0017000">
    <property type="term" value="P:antibiotic biosynthetic process"/>
    <property type="evidence" value="ECO:0007669"/>
    <property type="project" value="UniProtKB-KW"/>
</dbReference>
<keyword evidence="5" id="KW-0436">Ligase</keyword>
<evidence type="ECO:0000256" key="3">
    <source>
        <dbReference type="ARBA" id="ARBA00022450"/>
    </source>
</evidence>
<dbReference type="FunFam" id="3.30.300.30:FF:000010">
    <property type="entry name" value="Enterobactin synthetase component F"/>
    <property type="match status" value="3"/>
</dbReference>
<dbReference type="CDD" id="cd19531">
    <property type="entry name" value="LCL_NRPS-like"/>
    <property type="match status" value="3"/>
</dbReference>
<comment type="cofactor">
    <cofactor evidence="1">
        <name>pantetheine 4'-phosphate</name>
        <dbReference type="ChEBI" id="CHEBI:47942"/>
    </cofactor>
</comment>
<dbReference type="Pfam" id="PF00668">
    <property type="entry name" value="Condensation"/>
    <property type="match status" value="4"/>
</dbReference>
<evidence type="ECO:0000256" key="2">
    <source>
        <dbReference type="ARBA" id="ARBA00006432"/>
    </source>
</evidence>
<dbReference type="CDD" id="cd05930">
    <property type="entry name" value="A_NRPS"/>
    <property type="match status" value="3"/>
</dbReference>
<dbReference type="Pfam" id="PF00501">
    <property type="entry name" value="AMP-binding"/>
    <property type="match status" value="3"/>
</dbReference>
<evidence type="ECO:0000256" key="6">
    <source>
        <dbReference type="ARBA" id="ARBA00022737"/>
    </source>
</evidence>
<dbReference type="InterPro" id="IPR042099">
    <property type="entry name" value="ANL_N_sf"/>
</dbReference>
<dbReference type="Gene3D" id="3.30.559.30">
    <property type="entry name" value="Nonribosomal peptide synthetase, condensation domain"/>
    <property type="match status" value="4"/>
</dbReference>
<dbReference type="Gene3D" id="1.10.1200.10">
    <property type="entry name" value="ACP-like"/>
    <property type="match status" value="3"/>
</dbReference>
<dbReference type="KEGG" id="pmw:B2K_39635"/>
<dbReference type="InterPro" id="IPR045851">
    <property type="entry name" value="AMP-bd_C_sf"/>
</dbReference>
<evidence type="ECO:0000256" key="4">
    <source>
        <dbReference type="ARBA" id="ARBA00022553"/>
    </source>
</evidence>
<keyword evidence="4" id="KW-0597">Phosphoprotein</keyword>
<dbReference type="FunFam" id="1.10.1200.10:FF:000005">
    <property type="entry name" value="Nonribosomal peptide synthetase 1"/>
    <property type="match status" value="3"/>
</dbReference>
<dbReference type="PANTHER" id="PTHR45527">
    <property type="entry name" value="NONRIBOSOMAL PEPTIDE SYNTHETASE"/>
    <property type="match status" value="1"/>
</dbReference>
<evidence type="ECO:0000259" key="9">
    <source>
        <dbReference type="PROSITE" id="PS50075"/>
    </source>
</evidence>
<accession>R9UMP7</accession>
<dbReference type="GO" id="GO:0031177">
    <property type="term" value="F:phosphopantetheine binding"/>
    <property type="evidence" value="ECO:0007669"/>
    <property type="project" value="InterPro"/>
</dbReference>
<dbReference type="GO" id="GO:0044550">
    <property type="term" value="P:secondary metabolite biosynthetic process"/>
    <property type="evidence" value="ECO:0007669"/>
    <property type="project" value="UniProtKB-ARBA"/>
</dbReference>
<protein>
    <submittedName>
        <fullName evidence="10">Protein SrfAC</fullName>
    </submittedName>
</protein>
<sequence>MSDLIQRLQHLPAQQRAALIERMKRRLTEQEDRIQAAESRQEEAPLSITQERLWLQQQLEPGSPFYNLPVCLRIRGPLNPDTLQSSFSQVVRRHEILRTVIRTDDDGRPVQVPAAFEGTPVEVRSCRGDSPESRLADVQAQIRELLAVSLDMSHPLWRASLWRIGDEEHVLFLILHHVIFDGWSLSVLIHDLFAFYRAGTLNGEPALEELDIQYPDYALWQRSRQDHSGWLEQLSYWKEELADVPALQLHSDRPRPPVQTFNGSSCTALLPKSLWNSLKEFSRREGVTPFITLLAAFKVMLYQHTGQSDFAVGTPVSGRSRPELELLVGPFINTLAVRTDLSGNPAFTAVLAQVREKALGAFEHQDVPFDRVVHAVSPQRVMSHSALFQVMFTLQKPLPALDSVPGLDWEFMLVDRLASHMDLSMEVFEGEEGAACLIEYNTDLFRKERMEKLAAYFRTLLESILLHPLQKIDSLGSEGRLTPEETKTLERFNQTERAYPQEGRGATLHGLFDERVRLTPERTALVSGAGEWSYRELGMRADRTAAALRLAGVRPGSIVAVFAERSPELVASLFGILKAGAAYMPVDPSHPAERIAYLLQDSGAAALLALAPLPGELTSPVPVLDAESLHSEAAEPSGPAPWTEEADAGYHPESLAYVIYTSGSTGLPKGVQVEHRSAVNTLRALQERYPVQAGSRFLLKTPYTFDVSVPELFGGLFEGAALAVLPAGDEKDPRALLRALERFEVTHVNFVPSMLRLFLEEVPQASLSRLEYIFSVGEALAAETARVCLERLPQAQLANLYGPTEAAVYAVCAELTAEDAERGIPIGTPLANMRAYVLNAADGLQPIGVPGELCLAGVGVARGYRNRAELTAARFSPDPFVPGERMYRTGDLARWRPDGKLEYLGRIDQQIKLRGYRIEPGEIEARLLEIGGVQEAAVVLHRDTQENADLCAYVVCSELTDAESIRRALQRTLPPYMVPAYIMKLDRLPVTASGKLDRKSLPRPELQDGERYVPPGTAMETGLVRIWQELLGRERIGIRDDFFRIGGHSLKAAMLVSRIHQELQREVSLRDMFRCPTVESLAHLLEEQTDSPYAAIPAAPPQPWYPVSSAQKRLYILQQLDGAELSYNIPGVIELTGRLDRARLEQALQALVRRHEALRTSFALVEGEPRQRILPPEEVQLELGYVHAQDLVPAGSAGQSSREADPLAGLESGRESVWRSLSAPVKEYVRSFIRPFRLEVAPLVRAGLVGLAPERHLLLLDMHHLIADGVTMELLAGEWMRLYEGEELPPLRLQYKDYACWQQQFLQSERIERQQRYWEEQLAGELTPLELPSDAVRPAVRSFAGDRLHFELDGELSGALRRLAEEEESTLYMVLLALYTAWLSRLSGQEEVLVGTPVAGRPHRELEGIAGMFVNTLVIRSRPQFAKAFRDYLKEIRQTSLDAMEHADVPFESLVEKLELQRDLSRNPLFDAMFAWQNMDRSRLDSTTLQIRKLEADSPVAKFDLTLFAEEREGRIVFELEYSTALFRRSSVERWAQSLVELARAFSAEPDLPLAEASMLQPAERRLLTHWNTTDKPYPKQGALATLHGLFDERVRLTPERTALVSGAGEWSYRELDARANRTAAALRLTGVGPGSVVAVFAERSPELVASLFGILKAGAAYMPVDPSHPAERIAYLLQDSGAAALLALAPLPAELASPVPVVDAERLHLEAAEPSGPAPWTEEADAGYHPESLAYVIYTSGSTGLPKGVQVEHRSAVNTLRALQERYPVQAGSRFLFKTPYTFDVSVPELFSGLLEGASLAVLPAGDEKDPRAMLQALERFEVTHVNFVPSMLRLFLEEVQTASLPRLEYVFSAGEALASETARTCLRRLPHAQLVNLYGPTEAAVYAVCAELTAQDAERGIPIGTPLANTRAYVLNAAARLQPIGVPGELCLAGAGVARGYGGRPELTAERFSPDPFIPGGRMYRTGDLARWLPDGRLEYLGRIDQQIKLRGYRIEPGEIEARLLEIGGVQEAAVVLHRDTQEDAYLCAYVVCGGLTDAESIRRALQRTLPPYMVPAHVVKLDRLPVTASGKLDRKSLPRAELQAGERYVPPGTAMETGLVRIWQELLGRERIGIRDDFFRIGGHSLKAAMLVSRIHQELQREVSLRDVFRSPTVESLARLLEEQTDSPYAGIPSALPQSWYPVSSAQKRLYILQQLDGAELSYNMPGVMELTGRLDRARLEQALQSLVRRHEALRTSFALVEGEPRQRILPPEEVQLELGYVHAQDLVPAGSGEADTAAVQESGWAALSAHVKEYIRSFVRPFRLEEAPLVRAGLVGLAPERHLLLLDMHHLIADGVTMELLAGEWMRLYEGEELPPLRLQYKDYACWQQQFLQSERIERQQRYWEEQLAGELTPLELPSDAVRPAVRSFAGDRVRFELDSKLSGALRRLAEEEESTLYMVLLALYTAWLGRLSGQEEVLVGTPVAGRPHRELEGIAGMFVNTLVLRSRPQFAKAFRDYLKEIRQTSLDAMEHADVPFESLVEKLELQRDLSRNPLFDAMFAWQNMDKSRLDSTTLQIRKLEADSPVAKFDLTLFAEEREGRIVFELEYSTALFRRDSVEQWAHGFLELARAFSANPQLGLSEASLLSEAEQRKLLALCSGPQPAYPAEGMPATIHGLFEAQAARTPGAVALVSEEGELTYGQLQERTDSLAERLRGEGLGPGCFVGILAERSIRMVCAALAVLKAGAAYVPLDASLPESRLQHITGSLGMRAVIATASLGDQALALLKTSPFMQCVVAAEDGSVLGRQADGEGAVRPQPSAAGACIEGAANPAYAIFTSGSTGTPKGVVVSHRPVVNLITWVNETFGVGPQDRVLFVTSLSFDLSVYDIFGLLAAGGSVRIVAEQDLRSPQRLLALIKDEPVTLWDSAPAALAQLEPFFPKAEMSGSLRLVLLSGDWIPLTLPPALKRVCRGVRVIALGGATEAAVWSNFHEVGEIDPEWTSIPYGRPIRSARYYVLDSHGNLCPAGVPGELYIGGECLADGYAGDPALTAERFVPDPYGLYPGARMYRTGDRARWRTEGWLEFLGRTDRQVKIRGYRIEPGEIQAALLAHPDITAAVVTPWDGGAGERTLCAYLVSDRELPVTLLREFLAERLPGYMIPSHFVRLDAMPVTANGKLDVKALPAPPDEVLTGAPYEGPRSPAEELLVQLWQDVLQVRKVSIHDPFFSLGGDSIKAIQVMSRLHKHGLRLDVRDFFQYPTIAGLSLHLQAESAAAPQEEITGESALTPVQRWFFERLGREAHFNQAMMLYRREGFREEIIREVFTTLVRHHDALRLVFPDSGTPGFRAVHRPAGEDGFTMESFDWTKESGQEGRIEAECTRIQSGMNLDQGPLVRLGLFHTPEGDHLLIAVHHLVIDSVSWRILLEDVITLYSGMSAGVPAGTLLPPKTHPFRDWAAGLERYALSTDLFKEKSYWAELAKGTEARLPVDGNTGEAGRRTIRLSWSPELTKSLIREAGRVYNADMDVMLLTALARTLEEAWGLHALLVQLEGHGREGLLPELNVSRTVGWFTSMYPVKLELGRDRSPGRSIKSVKEHLRQVPRRGAGFGVLKYLTPPADRKDFPHSLLPEISFNYMGEYQQRLDAGGTELSRLQPGSSFNPRMPLLHVWNLNAHQEQDALILDWEYDAGLHRRETMERIAGRLHEQLRLLADHCAGVRETEHTPTDFAYKNLGLDELEELLEEVAAGLNEEE</sequence>
<dbReference type="GO" id="GO:0043041">
    <property type="term" value="P:amino acid activation for nonribosomal peptide biosynthetic process"/>
    <property type="evidence" value="ECO:0007669"/>
    <property type="project" value="TreeGrafter"/>
</dbReference>
<dbReference type="FunFam" id="3.40.50.980:FF:000001">
    <property type="entry name" value="Non-ribosomal peptide synthetase"/>
    <property type="match status" value="2"/>
</dbReference>
<dbReference type="SUPFAM" id="SSF47336">
    <property type="entry name" value="ACP-like"/>
    <property type="match status" value="3"/>
</dbReference>
<dbReference type="GO" id="GO:0008610">
    <property type="term" value="P:lipid biosynthetic process"/>
    <property type="evidence" value="ECO:0007669"/>
    <property type="project" value="UniProtKB-ARBA"/>
</dbReference>
<evidence type="ECO:0000256" key="7">
    <source>
        <dbReference type="ARBA" id="ARBA00023194"/>
    </source>
</evidence>
<dbReference type="InterPro" id="IPR036736">
    <property type="entry name" value="ACP-like_sf"/>
</dbReference>
<dbReference type="InterPro" id="IPR020806">
    <property type="entry name" value="PKS_PP-bd"/>
</dbReference>
<dbReference type="InterPro" id="IPR023213">
    <property type="entry name" value="CAT-like_dom_sf"/>
</dbReference>
<dbReference type="FunFam" id="3.40.50.12780:FF:000012">
    <property type="entry name" value="Non-ribosomal peptide synthetase"/>
    <property type="match status" value="3"/>
</dbReference>
<dbReference type="NCBIfam" id="NF003417">
    <property type="entry name" value="PRK04813.1"/>
    <property type="match status" value="3"/>
</dbReference>
<dbReference type="Gene3D" id="3.40.50.12780">
    <property type="entry name" value="N-terminal domain of ligase-like"/>
    <property type="match status" value="1"/>
</dbReference>
<dbReference type="Gene3D" id="2.30.38.10">
    <property type="entry name" value="Luciferase, Domain 3"/>
    <property type="match status" value="2"/>
</dbReference>
<dbReference type="Proteomes" id="UP000007392">
    <property type="component" value="Chromosome"/>
</dbReference>
<dbReference type="EMBL" id="CP003422">
    <property type="protein sequence ID" value="AGN70513.1"/>
    <property type="molecule type" value="Genomic_DNA"/>
</dbReference>
<dbReference type="CDD" id="cd19534">
    <property type="entry name" value="E_NRPS"/>
    <property type="match status" value="1"/>
</dbReference>
<dbReference type="InterPro" id="IPR025110">
    <property type="entry name" value="AMP-bd_C"/>
</dbReference>
<dbReference type="NCBIfam" id="TIGR01733">
    <property type="entry name" value="AA-adenyl-dom"/>
    <property type="match status" value="3"/>
</dbReference>
<evidence type="ECO:0000256" key="5">
    <source>
        <dbReference type="ARBA" id="ARBA00022598"/>
    </source>
</evidence>
<dbReference type="InterPro" id="IPR000873">
    <property type="entry name" value="AMP-dep_synth/lig_dom"/>
</dbReference>
<dbReference type="SUPFAM" id="SSF52777">
    <property type="entry name" value="CoA-dependent acyltransferases"/>
    <property type="match status" value="8"/>
</dbReference>
<dbReference type="InterPro" id="IPR020845">
    <property type="entry name" value="AMP-binding_CS"/>
</dbReference>
<dbReference type="Gene3D" id="3.30.559.10">
    <property type="entry name" value="Chloramphenicol acetyltransferase-like domain"/>
    <property type="match status" value="4"/>
</dbReference>
<dbReference type="InterPro" id="IPR010060">
    <property type="entry name" value="NRPS_synth"/>
</dbReference>
<name>R9UMP7_9BACL</name>
<proteinExistence type="inferred from homology"/>
<dbReference type="Gene3D" id="3.40.50.980">
    <property type="match status" value="4"/>
</dbReference>
<evidence type="ECO:0000313" key="11">
    <source>
        <dbReference type="Proteomes" id="UP000007392"/>
    </source>
</evidence>
<dbReference type="Pfam" id="PF13193">
    <property type="entry name" value="AMP-binding_C"/>
    <property type="match status" value="3"/>
</dbReference>
<keyword evidence="6" id="KW-0677">Repeat</keyword>
<dbReference type="PROSITE" id="PS00455">
    <property type="entry name" value="AMP_BINDING"/>
    <property type="match status" value="2"/>
</dbReference>
<evidence type="ECO:0000256" key="8">
    <source>
        <dbReference type="ARBA" id="ARBA00023268"/>
    </source>
</evidence>
<keyword evidence="8" id="KW-0511">Multifunctional enzyme</keyword>
<organism evidence="10 11">
    <name type="scientific">Paenibacillus mucilaginosus K02</name>
    <dbReference type="NCBI Taxonomy" id="997761"/>
    <lineage>
        <taxon>Bacteria</taxon>
        <taxon>Bacillati</taxon>
        <taxon>Bacillota</taxon>
        <taxon>Bacilli</taxon>
        <taxon>Bacillales</taxon>
        <taxon>Paenibacillaceae</taxon>
        <taxon>Paenibacillus</taxon>
    </lineage>
</organism>
<evidence type="ECO:0000256" key="1">
    <source>
        <dbReference type="ARBA" id="ARBA00001957"/>
    </source>
</evidence>